<evidence type="ECO:0000313" key="2">
    <source>
        <dbReference type="EMBL" id="JAP09409.1"/>
    </source>
</evidence>
<protein>
    <submittedName>
        <fullName evidence="2">Putative ovule protein</fullName>
    </submittedName>
</protein>
<feature type="region of interest" description="Disordered" evidence="1">
    <location>
        <begin position="1"/>
        <end position="20"/>
    </location>
</feature>
<accession>A0A0V0GMF8</accession>
<evidence type="ECO:0000256" key="1">
    <source>
        <dbReference type="SAM" id="MobiDB-lite"/>
    </source>
</evidence>
<dbReference type="EMBL" id="GEDG01035067">
    <property type="protein sequence ID" value="JAP09409.1"/>
    <property type="molecule type" value="Transcribed_RNA"/>
</dbReference>
<proteinExistence type="predicted"/>
<feature type="compositionally biased region" description="Basic residues" evidence="1">
    <location>
        <begin position="1"/>
        <end position="11"/>
    </location>
</feature>
<reference evidence="2" key="1">
    <citation type="submission" date="2015-12" db="EMBL/GenBank/DDBJ databases">
        <title>Gene expression during late stages of embryo sac development: a critical building block for successful pollen-pistil interactions.</title>
        <authorList>
            <person name="Liu Y."/>
            <person name="Joly V."/>
            <person name="Sabar M."/>
            <person name="Matton D.P."/>
        </authorList>
    </citation>
    <scope>NUCLEOTIDE SEQUENCE</scope>
</reference>
<sequence>MIRKALTRRHVSQISPETTTSDQCVRAREVMFSSGSGWGLVTGAFRASWWCWFSHNTHRKKLTKSDPTATEN</sequence>
<name>A0A0V0GMF8_SOLCH</name>
<organism evidence="2">
    <name type="scientific">Solanum chacoense</name>
    <name type="common">Chaco potato</name>
    <dbReference type="NCBI Taxonomy" id="4108"/>
    <lineage>
        <taxon>Eukaryota</taxon>
        <taxon>Viridiplantae</taxon>
        <taxon>Streptophyta</taxon>
        <taxon>Embryophyta</taxon>
        <taxon>Tracheophyta</taxon>
        <taxon>Spermatophyta</taxon>
        <taxon>Magnoliopsida</taxon>
        <taxon>eudicotyledons</taxon>
        <taxon>Gunneridae</taxon>
        <taxon>Pentapetalae</taxon>
        <taxon>asterids</taxon>
        <taxon>lamiids</taxon>
        <taxon>Solanales</taxon>
        <taxon>Solanaceae</taxon>
        <taxon>Solanoideae</taxon>
        <taxon>Solaneae</taxon>
        <taxon>Solanum</taxon>
    </lineage>
</organism>
<dbReference type="AlphaFoldDB" id="A0A0V0GMF8"/>